<sequence>MVDLKTKTNKNQKTGREKEDERDMLSELPDDVLLHIMHFMNTKTAVGTSLLSKRWNNVWKCLTTLCFSLSDFKTLASYDQFVNHIVSQRDTSIGLHRLDFEACDIKEELLHLVPPLLHDVPHLSIHLHTRSLNMFNYSIPFLFFSHSLTSLTLSIDRSRRIFILPQPIQLPALRTLNLTNVGFVVMDSDECVEPFSSCLVLDSLVLEWCYLTNPWKVLSISNPNLSRCTMKRYSFRLLLSTPNLTYLAIGKSMFPCEVSSTCDLALLQEADIDITCDSHAIVLRLLKMLSYVKILTLSEPVLKTILLVSYFFCVFFFLCLHYIT</sequence>
<dbReference type="PANTHER" id="PTHR31900:SF30">
    <property type="entry name" value="SUPERFAMILY PROTEIN, PUTATIVE-RELATED"/>
    <property type="match status" value="1"/>
</dbReference>
<dbReference type="CDD" id="cd22160">
    <property type="entry name" value="F-box_AtFBL13-like"/>
    <property type="match status" value="1"/>
</dbReference>
<dbReference type="SUPFAM" id="SSF81383">
    <property type="entry name" value="F-box domain"/>
    <property type="match status" value="1"/>
</dbReference>
<accession>A0A4D6M496</accession>
<evidence type="ECO:0000256" key="1">
    <source>
        <dbReference type="SAM" id="MobiDB-lite"/>
    </source>
</evidence>
<name>A0A4D6M496_VIGUN</name>
<proteinExistence type="predicted"/>
<feature type="domain" description="F-box" evidence="3">
    <location>
        <begin position="22"/>
        <end position="58"/>
    </location>
</feature>
<dbReference type="InterPro" id="IPR036047">
    <property type="entry name" value="F-box-like_dom_sf"/>
</dbReference>
<dbReference type="AlphaFoldDB" id="A0A4D6M496"/>
<dbReference type="Gene3D" id="1.20.1280.50">
    <property type="match status" value="1"/>
</dbReference>
<dbReference type="Proteomes" id="UP000501690">
    <property type="component" value="Linkage Group LG5"/>
</dbReference>
<feature type="region of interest" description="Disordered" evidence="1">
    <location>
        <begin position="1"/>
        <end position="23"/>
    </location>
</feature>
<evidence type="ECO:0000259" key="3">
    <source>
        <dbReference type="PROSITE" id="PS50181"/>
    </source>
</evidence>
<dbReference type="InterPro" id="IPR001810">
    <property type="entry name" value="F-box_dom"/>
</dbReference>
<dbReference type="InterPro" id="IPR050232">
    <property type="entry name" value="FBL13/AtMIF1-like"/>
</dbReference>
<evidence type="ECO:0000313" key="5">
    <source>
        <dbReference type="Proteomes" id="UP000501690"/>
    </source>
</evidence>
<keyword evidence="2" id="KW-0812">Transmembrane</keyword>
<keyword evidence="2" id="KW-0472">Membrane</keyword>
<feature type="compositionally biased region" description="Basic and acidic residues" evidence="1">
    <location>
        <begin position="14"/>
        <end position="23"/>
    </location>
</feature>
<evidence type="ECO:0000313" key="4">
    <source>
        <dbReference type="EMBL" id="QCD94874.1"/>
    </source>
</evidence>
<evidence type="ECO:0000256" key="2">
    <source>
        <dbReference type="SAM" id="Phobius"/>
    </source>
</evidence>
<dbReference type="SUPFAM" id="SSF52047">
    <property type="entry name" value="RNI-like"/>
    <property type="match status" value="1"/>
</dbReference>
<gene>
    <name evidence="4" type="ORF">DEO72_LG5g2963</name>
</gene>
<dbReference type="PROSITE" id="PS50181">
    <property type="entry name" value="FBOX"/>
    <property type="match status" value="1"/>
</dbReference>
<dbReference type="PANTHER" id="PTHR31900">
    <property type="entry name" value="F-BOX/RNI SUPERFAMILY PROTEIN-RELATED"/>
    <property type="match status" value="1"/>
</dbReference>
<organism evidence="4 5">
    <name type="scientific">Vigna unguiculata</name>
    <name type="common">Cowpea</name>
    <dbReference type="NCBI Taxonomy" id="3917"/>
    <lineage>
        <taxon>Eukaryota</taxon>
        <taxon>Viridiplantae</taxon>
        <taxon>Streptophyta</taxon>
        <taxon>Embryophyta</taxon>
        <taxon>Tracheophyta</taxon>
        <taxon>Spermatophyta</taxon>
        <taxon>Magnoliopsida</taxon>
        <taxon>eudicotyledons</taxon>
        <taxon>Gunneridae</taxon>
        <taxon>Pentapetalae</taxon>
        <taxon>rosids</taxon>
        <taxon>fabids</taxon>
        <taxon>Fabales</taxon>
        <taxon>Fabaceae</taxon>
        <taxon>Papilionoideae</taxon>
        <taxon>50 kb inversion clade</taxon>
        <taxon>NPAAA clade</taxon>
        <taxon>indigoferoid/millettioid clade</taxon>
        <taxon>Phaseoleae</taxon>
        <taxon>Vigna</taxon>
    </lineage>
</organism>
<dbReference type="EMBL" id="CP039349">
    <property type="protein sequence ID" value="QCD94874.1"/>
    <property type="molecule type" value="Genomic_DNA"/>
</dbReference>
<dbReference type="InterPro" id="IPR053781">
    <property type="entry name" value="F-box_AtFBL13-like"/>
</dbReference>
<feature type="transmembrane region" description="Helical" evidence="2">
    <location>
        <begin position="301"/>
        <end position="323"/>
    </location>
</feature>
<reference evidence="4 5" key="1">
    <citation type="submission" date="2019-04" db="EMBL/GenBank/DDBJ databases">
        <title>An improved genome assembly and genetic linkage map for asparagus bean, Vigna unguiculata ssp. sesquipedialis.</title>
        <authorList>
            <person name="Xia Q."/>
            <person name="Zhang R."/>
            <person name="Dong Y."/>
        </authorList>
    </citation>
    <scope>NUCLEOTIDE SEQUENCE [LARGE SCALE GENOMIC DNA]</scope>
    <source>
        <tissue evidence="4">Leaf</tissue>
    </source>
</reference>
<keyword evidence="5" id="KW-1185">Reference proteome</keyword>
<dbReference type="Pfam" id="PF00646">
    <property type="entry name" value="F-box"/>
    <property type="match status" value="1"/>
</dbReference>
<protein>
    <recommendedName>
        <fullName evidence="3">F-box domain-containing protein</fullName>
    </recommendedName>
</protein>
<keyword evidence="2" id="KW-1133">Transmembrane helix</keyword>